<dbReference type="Proteomes" id="UP001150603">
    <property type="component" value="Unassembled WGS sequence"/>
</dbReference>
<comment type="caution">
    <text evidence="1">The sequence shown here is derived from an EMBL/GenBank/DDBJ whole genome shotgun (WGS) entry which is preliminary data.</text>
</comment>
<protein>
    <submittedName>
        <fullName evidence="1">Mitochondrial import receptor subunit tom20</fullName>
    </submittedName>
</protein>
<reference evidence="1" key="1">
    <citation type="submission" date="2022-07" db="EMBL/GenBank/DDBJ databases">
        <title>Phylogenomic reconstructions and comparative analyses of Kickxellomycotina fungi.</title>
        <authorList>
            <person name="Reynolds N.K."/>
            <person name="Stajich J.E."/>
            <person name="Barry K."/>
            <person name="Grigoriev I.V."/>
            <person name="Crous P."/>
            <person name="Smith M.E."/>
        </authorList>
    </citation>
    <scope>NUCLEOTIDE SEQUENCE</scope>
    <source>
        <strain evidence="1">NRRL 5244</strain>
    </source>
</reference>
<name>A0ACC1J6P7_9FUNG</name>
<proteinExistence type="predicted"/>
<sequence>MVSTKTVVVATAVTAAVAAVSYAAYFDYKRRNDRQFRRKLQKDRKKAEKAAGKSAKTASGDVEEQANELLNRVAKEKLPATAEEKEQFFMAQVSKGETLCSAGPEAYAEAACRFYQALKVYPNPIELVMIYQKTTPEPVFKLVMAMMAQEVRQKQARYYDVFPSKDKNVEIKDKNKPKKEKSKKGKKQEESPEDEVATANRGLFATKDFAAGEIVYEEEAVISTLLPRAQNGQFCYHCLKAIPGATPRVKKPEAEVEAEAEAAEDTPAPFEESKIEEIVEEAVEETVEAVEDDEVETKEVVEEVVEETVEETVEEVVEEV</sequence>
<keyword evidence="2" id="KW-1185">Reference proteome</keyword>
<feature type="non-terminal residue" evidence="1">
    <location>
        <position position="320"/>
    </location>
</feature>
<gene>
    <name evidence="1" type="primary">TOM20</name>
    <name evidence="1" type="ORF">FBU59_004031</name>
</gene>
<accession>A0ACC1J6P7</accession>
<organism evidence="1 2">
    <name type="scientific">Linderina macrospora</name>
    <dbReference type="NCBI Taxonomy" id="4868"/>
    <lineage>
        <taxon>Eukaryota</taxon>
        <taxon>Fungi</taxon>
        <taxon>Fungi incertae sedis</taxon>
        <taxon>Zoopagomycota</taxon>
        <taxon>Kickxellomycotina</taxon>
        <taxon>Kickxellomycetes</taxon>
        <taxon>Kickxellales</taxon>
        <taxon>Kickxellaceae</taxon>
        <taxon>Linderina</taxon>
    </lineage>
</organism>
<evidence type="ECO:0000313" key="1">
    <source>
        <dbReference type="EMBL" id="KAJ1939712.1"/>
    </source>
</evidence>
<keyword evidence="1" id="KW-0675">Receptor</keyword>
<dbReference type="EMBL" id="JANBPW010002758">
    <property type="protein sequence ID" value="KAJ1939712.1"/>
    <property type="molecule type" value="Genomic_DNA"/>
</dbReference>
<evidence type="ECO:0000313" key="2">
    <source>
        <dbReference type="Proteomes" id="UP001150603"/>
    </source>
</evidence>